<dbReference type="GO" id="GO:0009187">
    <property type="term" value="P:cyclic nucleotide metabolic process"/>
    <property type="evidence" value="ECO:0007669"/>
    <property type="project" value="TreeGrafter"/>
</dbReference>
<dbReference type="PANTHER" id="PTHR28141:SF1">
    <property type="entry name" value="2',3'-CYCLIC-NUCLEOTIDE 3'-PHOSPHODIESTERASE"/>
    <property type="match status" value="1"/>
</dbReference>
<accession>A0AAE0KG07</accession>
<name>A0AAE0KG07_9PEZI</name>
<sequence>MPGSSLWLLPPPAHPVRTALSTLIASTLPAALPAEAGVIFEPHMTLTSDIPAEAYGEGPQGWLDAIPWPAAPACDGVRVRFAGVASQDVFVRRCYIQVHAGQGGVRDLVGFARAHAVYGEEDASGPETRAWLQRWEAAYGPHVSLIYGNVPMDEAKLREVTRLVGEAGIRLNPSGETLKTAAVESEAEGEGRWDGWEGGVLWLVPTDKPIAEWKPIATRVI</sequence>
<evidence type="ECO:0000313" key="1">
    <source>
        <dbReference type="EMBL" id="KAK3375801.1"/>
    </source>
</evidence>
<reference evidence="1" key="1">
    <citation type="journal article" date="2023" name="Mol. Phylogenet. Evol.">
        <title>Genome-scale phylogeny and comparative genomics of the fungal order Sordariales.</title>
        <authorList>
            <person name="Hensen N."/>
            <person name="Bonometti L."/>
            <person name="Westerberg I."/>
            <person name="Brannstrom I.O."/>
            <person name="Guillou S."/>
            <person name="Cros-Aarteil S."/>
            <person name="Calhoun S."/>
            <person name="Haridas S."/>
            <person name="Kuo A."/>
            <person name="Mondo S."/>
            <person name="Pangilinan J."/>
            <person name="Riley R."/>
            <person name="LaButti K."/>
            <person name="Andreopoulos B."/>
            <person name="Lipzen A."/>
            <person name="Chen C."/>
            <person name="Yan M."/>
            <person name="Daum C."/>
            <person name="Ng V."/>
            <person name="Clum A."/>
            <person name="Steindorff A."/>
            <person name="Ohm R.A."/>
            <person name="Martin F."/>
            <person name="Silar P."/>
            <person name="Natvig D.O."/>
            <person name="Lalanne C."/>
            <person name="Gautier V."/>
            <person name="Ament-Velasquez S.L."/>
            <person name="Kruys A."/>
            <person name="Hutchinson M.I."/>
            <person name="Powell A.J."/>
            <person name="Barry K."/>
            <person name="Miller A.N."/>
            <person name="Grigoriev I.V."/>
            <person name="Debuchy R."/>
            <person name="Gladieux P."/>
            <person name="Hiltunen Thoren M."/>
            <person name="Johannesson H."/>
        </authorList>
    </citation>
    <scope>NUCLEOTIDE SEQUENCE</scope>
    <source>
        <strain evidence="1">CBS 958.72</strain>
    </source>
</reference>
<dbReference type="AlphaFoldDB" id="A0AAE0KG07"/>
<gene>
    <name evidence="1" type="ORF">B0T24DRAFT_525484</name>
</gene>
<comment type="caution">
    <text evidence="1">The sequence shown here is derived from an EMBL/GenBank/DDBJ whole genome shotgun (WGS) entry which is preliminary data.</text>
</comment>
<reference evidence="1" key="2">
    <citation type="submission" date="2023-06" db="EMBL/GenBank/DDBJ databases">
        <authorList>
            <consortium name="Lawrence Berkeley National Laboratory"/>
            <person name="Haridas S."/>
            <person name="Hensen N."/>
            <person name="Bonometti L."/>
            <person name="Westerberg I."/>
            <person name="Brannstrom I.O."/>
            <person name="Guillou S."/>
            <person name="Cros-Aarteil S."/>
            <person name="Calhoun S."/>
            <person name="Kuo A."/>
            <person name="Mondo S."/>
            <person name="Pangilinan J."/>
            <person name="Riley R."/>
            <person name="Labutti K."/>
            <person name="Andreopoulos B."/>
            <person name="Lipzen A."/>
            <person name="Chen C."/>
            <person name="Yanf M."/>
            <person name="Daum C."/>
            <person name="Ng V."/>
            <person name="Clum A."/>
            <person name="Steindorff A."/>
            <person name="Ohm R."/>
            <person name="Martin F."/>
            <person name="Silar P."/>
            <person name="Natvig D."/>
            <person name="Lalanne C."/>
            <person name="Gautier V."/>
            <person name="Ament-Velasquez S.L."/>
            <person name="Kruys A."/>
            <person name="Hutchinson M.I."/>
            <person name="Powell A.J."/>
            <person name="Barry K."/>
            <person name="Miller A.N."/>
            <person name="Grigoriev I.V."/>
            <person name="Debuchy R."/>
            <person name="Gladieux P."/>
            <person name="Thoren M.H."/>
            <person name="Johannesson H."/>
        </authorList>
    </citation>
    <scope>NUCLEOTIDE SEQUENCE</scope>
    <source>
        <strain evidence="1">CBS 958.72</strain>
    </source>
</reference>
<dbReference type="Gene3D" id="3.90.1140.10">
    <property type="entry name" value="Cyclic phosphodiesterase"/>
    <property type="match status" value="1"/>
</dbReference>
<dbReference type="Pfam" id="PF07823">
    <property type="entry name" value="CPDase"/>
    <property type="match status" value="1"/>
</dbReference>
<dbReference type="InterPro" id="IPR012386">
    <property type="entry name" value="Cyclic-nucl_3Pdiesterase"/>
</dbReference>
<dbReference type="Proteomes" id="UP001287356">
    <property type="component" value="Unassembled WGS sequence"/>
</dbReference>
<dbReference type="GO" id="GO:0004113">
    <property type="term" value="F:2',3'-cyclic-nucleotide 3'-phosphodiesterase activity"/>
    <property type="evidence" value="ECO:0007669"/>
    <property type="project" value="TreeGrafter"/>
</dbReference>
<dbReference type="SUPFAM" id="SSF55144">
    <property type="entry name" value="LigT-like"/>
    <property type="match status" value="1"/>
</dbReference>
<protein>
    <submittedName>
        <fullName evidence="1">2',3'-cyclic-nucleotide 3'-phosphodiesterase</fullName>
    </submittedName>
</protein>
<proteinExistence type="predicted"/>
<dbReference type="PANTHER" id="PTHR28141">
    <property type="entry name" value="2',3'-CYCLIC-NUCLEOTIDE 3'-PHOSPHODIESTERASE"/>
    <property type="match status" value="1"/>
</dbReference>
<dbReference type="InterPro" id="IPR009097">
    <property type="entry name" value="Cyclic_Pdiesterase"/>
</dbReference>
<keyword evidence="2" id="KW-1185">Reference proteome</keyword>
<evidence type="ECO:0000313" key="2">
    <source>
        <dbReference type="Proteomes" id="UP001287356"/>
    </source>
</evidence>
<organism evidence="1 2">
    <name type="scientific">Lasiosphaeria ovina</name>
    <dbReference type="NCBI Taxonomy" id="92902"/>
    <lineage>
        <taxon>Eukaryota</taxon>
        <taxon>Fungi</taxon>
        <taxon>Dikarya</taxon>
        <taxon>Ascomycota</taxon>
        <taxon>Pezizomycotina</taxon>
        <taxon>Sordariomycetes</taxon>
        <taxon>Sordariomycetidae</taxon>
        <taxon>Sordariales</taxon>
        <taxon>Lasiosphaeriaceae</taxon>
        <taxon>Lasiosphaeria</taxon>
    </lineage>
</organism>
<dbReference type="EMBL" id="JAULSN010000003">
    <property type="protein sequence ID" value="KAK3375801.1"/>
    <property type="molecule type" value="Genomic_DNA"/>
</dbReference>